<dbReference type="Proteomes" id="UP001396334">
    <property type="component" value="Unassembled WGS sequence"/>
</dbReference>
<evidence type="ECO:0000313" key="5">
    <source>
        <dbReference type="EMBL" id="KAK9008666.1"/>
    </source>
</evidence>
<sequence>MERDFMGLGSKNAPITIKEEGFDGYQDSELLRAPSMQLSFSNKASAVPQFLSFRDAAHEDSPRKAAHDPIMSSGFMAIPAAGSNQKPYSGFTQKQVGNNYTLEPYCLQQFDGHQPHRPQEVRIFPVSSQPNQRITVSMSTPLLQSHLISSGQNIIGNTGNPQPFAGVPIMAPPVSVVPPSSSIIGTTDLRNAAKYFGAPSQLTVFYAGSVCVYDDVSPEKAQAIMLLAGNGSSTSQSKTAPMAQAKTPVPRPSTSDAFVGNNCCTTVPSSSLPSHISITSHVSLQPGGGSSGSNELTAATRIGAVASSSNQPEPPKFVNSVGSAVTTLISSVDVPQARKASLTRFLEKRRERVTNASPYSMIKKSPDSGPLGSEGISFSATSAGSNPLNSMQ</sequence>
<comment type="caution">
    <text evidence="5">The sequence shown here is derived from an EMBL/GenBank/DDBJ whole genome shotgun (WGS) entry which is preliminary data.</text>
</comment>
<comment type="function">
    <text evidence="2">Repressor of jasmonate responses.</text>
</comment>
<comment type="similarity">
    <text evidence="1 2">Belongs to the TIFY/JAZ family.</text>
</comment>
<dbReference type="PANTHER" id="PTHR33077:SF125">
    <property type="entry name" value="PROTEIN TIFY"/>
    <property type="match status" value="1"/>
</dbReference>
<dbReference type="EMBL" id="JBBPBN010000026">
    <property type="protein sequence ID" value="KAK9008666.1"/>
    <property type="molecule type" value="Genomic_DNA"/>
</dbReference>
<keyword evidence="2" id="KW-1184">Jasmonic acid signaling pathway</keyword>
<evidence type="ECO:0000259" key="4">
    <source>
        <dbReference type="PROSITE" id="PS51320"/>
    </source>
</evidence>
<feature type="region of interest" description="Disordered" evidence="3">
    <location>
        <begin position="354"/>
        <end position="392"/>
    </location>
</feature>
<feature type="compositionally biased region" description="Polar residues" evidence="3">
    <location>
        <begin position="376"/>
        <end position="392"/>
    </location>
</feature>
<keyword evidence="2" id="KW-0539">Nucleus</keyword>
<organism evidence="5 6">
    <name type="scientific">Hibiscus sabdariffa</name>
    <name type="common">roselle</name>
    <dbReference type="NCBI Taxonomy" id="183260"/>
    <lineage>
        <taxon>Eukaryota</taxon>
        <taxon>Viridiplantae</taxon>
        <taxon>Streptophyta</taxon>
        <taxon>Embryophyta</taxon>
        <taxon>Tracheophyta</taxon>
        <taxon>Spermatophyta</taxon>
        <taxon>Magnoliopsida</taxon>
        <taxon>eudicotyledons</taxon>
        <taxon>Gunneridae</taxon>
        <taxon>Pentapetalae</taxon>
        <taxon>rosids</taxon>
        <taxon>malvids</taxon>
        <taxon>Malvales</taxon>
        <taxon>Malvaceae</taxon>
        <taxon>Malvoideae</taxon>
        <taxon>Hibiscus</taxon>
    </lineage>
</organism>
<accession>A0ABR2R6U6</accession>
<dbReference type="SMART" id="SM00979">
    <property type="entry name" value="TIFY"/>
    <property type="match status" value="1"/>
</dbReference>
<gene>
    <name evidence="5" type="ORF">V6N11_075551</name>
</gene>
<keyword evidence="6" id="KW-1185">Reference proteome</keyword>
<reference evidence="5 6" key="1">
    <citation type="journal article" date="2024" name="G3 (Bethesda)">
        <title>Genome assembly of Hibiscus sabdariffa L. provides insights into metabolisms of medicinal natural products.</title>
        <authorList>
            <person name="Kim T."/>
        </authorList>
    </citation>
    <scope>NUCLEOTIDE SEQUENCE [LARGE SCALE GENOMIC DNA]</scope>
    <source>
        <strain evidence="5">TK-2024</strain>
        <tissue evidence="5">Old leaves</tissue>
    </source>
</reference>
<evidence type="ECO:0000256" key="3">
    <source>
        <dbReference type="SAM" id="MobiDB-lite"/>
    </source>
</evidence>
<dbReference type="Pfam" id="PF06200">
    <property type="entry name" value="tify"/>
    <property type="match status" value="1"/>
</dbReference>
<evidence type="ECO:0000256" key="1">
    <source>
        <dbReference type="ARBA" id="ARBA00008614"/>
    </source>
</evidence>
<feature type="region of interest" description="Disordered" evidence="3">
    <location>
        <begin position="232"/>
        <end position="254"/>
    </location>
</feature>
<dbReference type="InterPro" id="IPR040390">
    <property type="entry name" value="TIFY/JAZ"/>
</dbReference>
<comment type="subcellular location">
    <subcellularLocation>
        <location evidence="2">Nucleus</location>
    </subcellularLocation>
</comment>
<feature type="domain" description="Tify" evidence="4">
    <location>
        <begin position="195"/>
        <end position="230"/>
    </location>
</feature>
<evidence type="ECO:0000313" key="6">
    <source>
        <dbReference type="Proteomes" id="UP001396334"/>
    </source>
</evidence>
<name>A0ABR2R6U6_9ROSI</name>
<evidence type="ECO:0000256" key="2">
    <source>
        <dbReference type="RuleBase" id="RU369065"/>
    </source>
</evidence>
<comment type="domain">
    <text evidence="2">The jas domain is required for interaction with COI1.</text>
</comment>
<dbReference type="PROSITE" id="PS51320">
    <property type="entry name" value="TIFY"/>
    <property type="match status" value="1"/>
</dbReference>
<proteinExistence type="inferred from homology"/>
<dbReference type="InterPro" id="IPR018467">
    <property type="entry name" value="CCT_CS"/>
</dbReference>
<dbReference type="PANTHER" id="PTHR33077">
    <property type="entry name" value="PROTEIN TIFY 4A-RELATED-RELATED"/>
    <property type="match status" value="1"/>
</dbReference>
<dbReference type="Pfam" id="PF09425">
    <property type="entry name" value="Jas_motif"/>
    <property type="match status" value="1"/>
</dbReference>
<dbReference type="InterPro" id="IPR010399">
    <property type="entry name" value="Tify_dom"/>
</dbReference>
<protein>
    <recommendedName>
        <fullName evidence="2">Protein TIFY</fullName>
    </recommendedName>
    <alternativeName>
        <fullName evidence="2">Jasmonate ZIM domain-containing protein</fullName>
    </alternativeName>
</protein>